<accession>I3EIN7</accession>
<evidence type="ECO:0000313" key="2">
    <source>
        <dbReference type="EMBL" id="EIJ89084.1"/>
    </source>
</evidence>
<organism evidence="2 3">
    <name type="scientific">Nematocida parisii (strain ERTm3)</name>
    <name type="common">Nematode killer fungus</name>
    <dbReference type="NCBI Taxonomy" id="935791"/>
    <lineage>
        <taxon>Eukaryota</taxon>
        <taxon>Fungi</taxon>
        <taxon>Fungi incertae sedis</taxon>
        <taxon>Microsporidia</taxon>
        <taxon>Nematocida</taxon>
    </lineage>
</organism>
<gene>
    <name evidence="2" type="ORF">NEQG_00903</name>
</gene>
<dbReference type="Proteomes" id="UP000002872">
    <property type="component" value="Unassembled WGS sequence"/>
</dbReference>
<dbReference type="EMBL" id="GL870877">
    <property type="protein sequence ID" value="EIJ89084.1"/>
    <property type="molecule type" value="Genomic_DNA"/>
</dbReference>
<dbReference type="AlphaFoldDB" id="I3EIN7"/>
<dbReference type="VEuPathDB" id="MicrosporidiaDB:NEQG_00903"/>
<proteinExistence type="predicted"/>
<keyword evidence="1" id="KW-0812">Transmembrane</keyword>
<sequence>MSSLQEKQLEIYLQEYNKVYFICFFDSFNNKNCSFIVVICLSYLNFYSCSSLYFAIFYFFVFNLFPLLSDLIGKNTQLV</sequence>
<evidence type="ECO:0000313" key="3">
    <source>
        <dbReference type="Proteomes" id="UP000002872"/>
    </source>
</evidence>
<keyword evidence="1" id="KW-1133">Transmembrane helix</keyword>
<protein>
    <recommendedName>
        <fullName evidence="4">Transmembrane protein</fullName>
    </recommendedName>
</protein>
<reference evidence="2" key="1">
    <citation type="submission" date="2011-01" db="EMBL/GenBank/DDBJ databases">
        <title>The Genome Sequence of Nematocida parisii strain ERTm3.</title>
        <authorList>
            <consortium name="The Broad Institute Genome Sequencing Platform"/>
            <consortium name="The Broad Institute Genome Sequencing Center for Infectious Disease"/>
            <person name="Cuomo C."/>
            <person name="Troemel E."/>
            <person name="Young S.K."/>
            <person name="Zeng Q."/>
            <person name="Gargeya S."/>
            <person name="Fitzgerald M."/>
            <person name="Haas B."/>
            <person name="Abouelleil A."/>
            <person name="Alvarado L."/>
            <person name="Arachchi H.M."/>
            <person name="Berlin A."/>
            <person name="Chapman S.B."/>
            <person name="Gearin G."/>
            <person name="Goldberg J."/>
            <person name="Griggs A."/>
            <person name="Gujja S."/>
            <person name="Hansen M."/>
            <person name="Heiman D."/>
            <person name="Howarth C."/>
            <person name="Larimer J."/>
            <person name="Lui A."/>
            <person name="MacDonald P.J.P."/>
            <person name="McCowen C."/>
            <person name="Montmayeur A."/>
            <person name="Murphy C."/>
            <person name="Neiman D."/>
            <person name="Pearson M."/>
            <person name="Priest M."/>
            <person name="Roberts A."/>
            <person name="Saif S."/>
            <person name="Shea T."/>
            <person name="Sisk P."/>
            <person name="Stolte C."/>
            <person name="Sykes S."/>
            <person name="Wortman J."/>
            <person name="Nusbaum C."/>
            <person name="Birren B."/>
        </authorList>
    </citation>
    <scope>NUCLEOTIDE SEQUENCE</scope>
    <source>
        <strain evidence="2">ERTm3</strain>
    </source>
</reference>
<evidence type="ECO:0000256" key="1">
    <source>
        <dbReference type="SAM" id="Phobius"/>
    </source>
</evidence>
<name>I3EIN7_NEMP3</name>
<dbReference type="HOGENOM" id="CLU_2612535_0_0_1"/>
<evidence type="ECO:0008006" key="4">
    <source>
        <dbReference type="Google" id="ProtNLM"/>
    </source>
</evidence>
<keyword evidence="3" id="KW-1185">Reference proteome</keyword>
<keyword evidence="1" id="KW-0472">Membrane</keyword>
<feature type="non-terminal residue" evidence="2">
    <location>
        <position position="79"/>
    </location>
</feature>
<dbReference type="InParanoid" id="I3EIN7"/>
<feature type="transmembrane region" description="Helical" evidence="1">
    <location>
        <begin position="35"/>
        <end position="61"/>
    </location>
</feature>